<dbReference type="Proteomes" id="UP000219439">
    <property type="component" value="Unassembled WGS sequence"/>
</dbReference>
<gene>
    <name evidence="1" type="ORF">SAMN06265368_2290</name>
</gene>
<dbReference type="OrthoDB" id="9809725at2"/>
<proteinExistence type="predicted"/>
<evidence type="ECO:0008006" key="3">
    <source>
        <dbReference type="Google" id="ProtNLM"/>
    </source>
</evidence>
<name>A0A285PBS3_9HYPH</name>
<reference evidence="1 2" key="1">
    <citation type="submission" date="2017-09" db="EMBL/GenBank/DDBJ databases">
        <authorList>
            <person name="Ehlers B."/>
            <person name="Leendertz F.H."/>
        </authorList>
    </citation>
    <scope>NUCLEOTIDE SEQUENCE [LARGE SCALE GENOMIC DNA]</scope>
    <source>
        <strain evidence="1 2">DSM 18289</strain>
    </source>
</reference>
<evidence type="ECO:0000313" key="1">
    <source>
        <dbReference type="EMBL" id="SNZ19210.1"/>
    </source>
</evidence>
<evidence type="ECO:0000313" key="2">
    <source>
        <dbReference type="Proteomes" id="UP000219439"/>
    </source>
</evidence>
<dbReference type="AlphaFoldDB" id="A0A285PBS3"/>
<protein>
    <recommendedName>
        <fullName evidence="3">Acetyltransferase (GNAT) domain-containing protein</fullName>
    </recommendedName>
</protein>
<dbReference type="EMBL" id="OBEL01000002">
    <property type="protein sequence ID" value="SNZ19210.1"/>
    <property type="molecule type" value="Genomic_DNA"/>
</dbReference>
<sequence>MTKSHRLPLPLSPGCVRNDPDAVMRFVDLFQNVPVSQLIANLSTNMDRITIKDRHFPISLNDRGAEPTCYICSPTSTYIDYAIEETRNFIRSRPVFLAARSLIHLCAPLVKVSGLDHQIQLNNWLLSTNPVPHLDPATAQQIVNTLTERHPDRVIMIRSLNKLADDQSIQALRQAGFIMMPARRIYIYQGGADNKSHTKNQTRDQKRDRTLLRKTPYSFAENNSFGPADYARSETLYKLLYLDKYTPLNPHYTALYIEEMHKRGLMELIGFRDQGGQLVAVSGFFENGRTLTQPIVGYDTSLPVSDGLYRLVMAHGQDIADKRALFFNMSAGAGRFKALRGARPVIEYNAVHADHLPATQKRAISFIAHILTRIGIPLLEAFDL</sequence>
<keyword evidence="2" id="KW-1185">Reference proteome</keyword>
<accession>A0A285PBS3</accession>
<organism evidence="1 2">
    <name type="scientific">Cohaesibacter gelatinilyticus</name>
    <dbReference type="NCBI Taxonomy" id="372072"/>
    <lineage>
        <taxon>Bacteria</taxon>
        <taxon>Pseudomonadati</taxon>
        <taxon>Pseudomonadota</taxon>
        <taxon>Alphaproteobacteria</taxon>
        <taxon>Hyphomicrobiales</taxon>
        <taxon>Cohaesibacteraceae</taxon>
    </lineage>
</organism>
<dbReference type="RefSeq" id="WP_097153568.1">
    <property type="nucleotide sequence ID" value="NZ_OBEL01000002.1"/>
</dbReference>